<accession>A0A1D9P2B0</accession>
<dbReference type="GO" id="GO:0016747">
    <property type="term" value="F:acyltransferase activity, transferring groups other than amino-acyl groups"/>
    <property type="evidence" value="ECO:0007669"/>
    <property type="project" value="InterPro"/>
</dbReference>
<dbReference type="RefSeq" id="WP_071176375.1">
    <property type="nucleotide sequence ID" value="NZ_CP017831.1"/>
</dbReference>
<organism evidence="5 6">
    <name type="scientific">Butyrivibrio hungatei</name>
    <dbReference type="NCBI Taxonomy" id="185008"/>
    <lineage>
        <taxon>Bacteria</taxon>
        <taxon>Bacillati</taxon>
        <taxon>Bacillota</taxon>
        <taxon>Clostridia</taxon>
        <taxon>Lachnospirales</taxon>
        <taxon>Lachnospiraceae</taxon>
        <taxon>Butyrivibrio</taxon>
    </lineage>
</organism>
<name>A0A1D9P2B0_9FIRM</name>
<feature type="domain" description="N-acetyltransferase" evidence="4">
    <location>
        <begin position="10"/>
        <end position="167"/>
    </location>
</feature>
<evidence type="ECO:0000256" key="3">
    <source>
        <dbReference type="ARBA" id="ARBA00038502"/>
    </source>
</evidence>
<dbReference type="AlphaFoldDB" id="A0A1D9P2B0"/>
<dbReference type="Proteomes" id="UP000179284">
    <property type="component" value="Chromosome I"/>
</dbReference>
<proteinExistence type="inferred from homology"/>
<dbReference type="EMBL" id="CP017831">
    <property type="protein sequence ID" value="AOZ96710.1"/>
    <property type="molecule type" value="Genomic_DNA"/>
</dbReference>
<dbReference type="PROSITE" id="PS51186">
    <property type="entry name" value="GNAT"/>
    <property type="match status" value="1"/>
</dbReference>
<dbReference type="KEGG" id="bhu:bhn_I1677"/>
<keyword evidence="1" id="KW-0808">Transferase</keyword>
<keyword evidence="6" id="KW-1185">Reference proteome</keyword>
<dbReference type="InterPro" id="IPR051531">
    <property type="entry name" value="N-acetyltransferase"/>
</dbReference>
<gene>
    <name evidence="5" type="ORF">bhn_I1677</name>
</gene>
<evidence type="ECO:0000256" key="2">
    <source>
        <dbReference type="ARBA" id="ARBA00023315"/>
    </source>
</evidence>
<dbReference type="PANTHER" id="PTHR43792:SF8">
    <property type="entry name" value="[RIBOSOMAL PROTEIN US5]-ALANINE N-ACETYLTRANSFERASE"/>
    <property type="match status" value="1"/>
</dbReference>
<evidence type="ECO:0000313" key="6">
    <source>
        <dbReference type="Proteomes" id="UP000179284"/>
    </source>
</evidence>
<evidence type="ECO:0000313" key="5">
    <source>
        <dbReference type="EMBL" id="AOZ96710.1"/>
    </source>
</evidence>
<dbReference type="PANTHER" id="PTHR43792">
    <property type="entry name" value="GNAT FAMILY, PUTATIVE (AFU_ORTHOLOGUE AFUA_3G00765)-RELATED-RELATED"/>
    <property type="match status" value="1"/>
</dbReference>
<comment type="similarity">
    <text evidence="3">Belongs to the acetyltransferase family. RimJ subfamily.</text>
</comment>
<protein>
    <submittedName>
        <fullName evidence="5">GNAT family acetyltransferase</fullName>
    </submittedName>
</protein>
<reference evidence="6" key="1">
    <citation type="submission" date="2016-10" db="EMBL/GenBank/DDBJ databases">
        <title>The complete genome sequence of the rumen bacterium Butyrivibrio hungatei MB2003.</title>
        <authorList>
            <person name="Palevich N."/>
            <person name="Kelly W.J."/>
            <person name="Leahy S.C."/>
            <person name="Altermann E."/>
            <person name="Rakonjac J."/>
            <person name="Attwood G.T."/>
        </authorList>
    </citation>
    <scope>NUCLEOTIDE SEQUENCE [LARGE SCALE GENOMIC DNA]</scope>
    <source>
        <strain evidence="6">MB2003</strain>
    </source>
</reference>
<sequence>MITTLETDRLILRGWQDEDAASLYKYASDERVAYSAGWIPHLDEGYSRAIIRTVFKKPETYAICLKGHRNEPIGSISLDLYGNENKMLGQSEGEIGFWVGYPHWGEGIAPEAVKELLRHGFEDLRLHQIYCGYFLGNHNSERVQEKCGFVFHHVESHVKVLMLEEERIEYINAISFDRWKKLND</sequence>
<evidence type="ECO:0000259" key="4">
    <source>
        <dbReference type="PROSITE" id="PS51186"/>
    </source>
</evidence>
<dbReference type="OrthoDB" id="9785602at2"/>
<dbReference type="Pfam" id="PF13302">
    <property type="entry name" value="Acetyltransf_3"/>
    <property type="match status" value="1"/>
</dbReference>
<dbReference type="InterPro" id="IPR016181">
    <property type="entry name" value="Acyl_CoA_acyltransferase"/>
</dbReference>
<dbReference type="Gene3D" id="3.40.630.30">
    <property type="match status" value="1"/>
</dbReference>
<dbReference type="InterPro" id="IPR000182">
    <property type="entry name" value="GNAT_dom"/>
</dbReference>
<keyword evidence="2" id="KW-0012">Acyltransferase</keyword>
<dbReference type="SUPFAM" id="SSF55729">
    <property type="entry name" value="Acyl-CoA N-acyltransferases (Nat)"/>
    <property type="match status" value="1"/>
</dbReference>
<evidence type="ECO:0000256" key="1">
    <source>
        <dbReference type="ARBA" id="ARBA00022679"/>
    </source>
</evidence>